<proteinExistence type="inferred from homology"/>
<dbReference type="PRINTS" id="PR00895">
    <property type="entry name" value="PENTAXIN"/>
</dbReference>
<accession>A7RP92</accession>
<dbReference type="Pfam" id="PF00354">
    <property type="entry name" value="Pentaxin"/>
    <property type="match status" value="1"/>
</dbReference>
<evidence type="ECO:0000256" key="1">
    <source>
        <dbReference type="ARBA" id="ARBA00001913"/>
    </source>
</evidence>
<dbReference type="STRING" id="45351.A7RP92"/>
<dbReference type="GO" id="GO:0006508">
    <property type="term" value="P:proteolysis"/>
    <property type="evidence" value="ECO:0007669"/>
    <property type="project" value="InterPro"/>
</dbReference>
<evidence type="ECO:0000313" key="13">
    <source>
        <dbReference type="Proteomes" id="UP000001593"/>
    </source>
</evidence>
<comment type="similarity">
    <text evidence="2">Belongs to the EGF domain peptide family.</text>
</comment>
<dbReference type="EMBL" id="DS469525">
    <property type="protein sequence ID" value="EDO46645.1"/>
    <property type="molecule type" value="Genomic_DNA"/>
</dbReference>
<keyword evidence="5" id="KW-0106">Calcium</keyword>
<evidence type="ECO:0000256" key="6">
    <source>
        <dbReference type="ARBA" id="ARBA00023157"/>
    </source>
</evidence>
<dbReference type="Pfam" id="PF00024">
    <property type="entry name" value="PAN_1"/>
    <property type="match status" value="1"/>
</dbReference>
<keyword evidence="8" id="KW-0245">EGF-like domain</keyword>
<dbReference type="InterPro" id="IPR013320">
    <property type="entry name" value="ConA-like_dom_sf"/>
</dbReference>
<dbReference type="Gene3D" id="2.60.120.200">
    <property type="match status" value="1"/>
</dbReference>
<evidence type="ECO:0000259" key="11">
    <source>
        <dbReference type="PROSITE" id="PS51828"/>
    </source>
</evidence>
<gene>
    <name evidence="12" type="ORF">NEMVEDRAFT_v1g200031</name>
</gene>
<evidence type="ECO:0000256" key="3">
    <source>
        <dbReference type="ARBA" id="ARBA00022723"/>
    </source>
</evidence>
<keyword evidence="6 8" id="KW-1015">Disulfide bond</keyword>
<dbReference type="GO" id="GO:0005576">
    <property type="term" value="C:extracellular region"/>
    <property type="evidence" value="ECO:0007669"/>
    <property type="project" value="InterPro"/>
</dbReference>
<organism evidence="12 13">
    <name type="scientific">Nematostella vectensis</name>
    <name type="common">Starlet sea anemone</name>
    <dbReference type="NCBI Taxonomy" id="45351"/>
    <lineage>
        <taxon>Eukaryota</taxon>
        <taxon>Metazoa</taxon>
        <taxon>Cnidaria</taxon>
        <taxon>Anthozoa</taxon>
        <taxon>Hexacorallia</taxon>
        <taxon>Actiniaria</taxon>
        <taxon>Edwardsiidae</taxon>
        <taxon>Nematostella</taxon>
    </lineage>
</organism>
<dbReference type="PROSITE" id="PS50026">
    <property type="entry name" value="EGF_3"/>
    <property type="match status" value="1"/>
</dbReference>
<dbReference type="InterPro" id="IPR000177">
    <property type="entry name" value="Apple"/>
</dbReference>
<evidence type="ECO:0000259" key="10">
    <source>
        <dbReference type="PROSITE" id="PS50948"/>
    </source>
</evidence>
<name>A7RP92_NEMVE</name>
<evidence type="ECO:0000313" key="12">
    <source>
        <dbReference type="EMBL" id="EDO46645.1"/>
    </source>
</evidence>
<evidence type="ECO:0000256" key="4">
    <source>
        <dbReference type="ARBA" id="ARBA00022737"/>
    </source>
</evidence>
<dbReference type="PROSITE" id="PS51828">
    <property type="entry name" value="PTX_2"/>
    <property type="match status" value="1"/>
</dbReference>
<reference evidence="12 13" key="1">
    <citation type="journal article" date="2007" name="Science">
        <title>Sea anemone genome reveals ancestral eumetazoan gene repertoire and genomic organization.</title>
        <authorList>
            <person name="Putnam N.H."/>
            <person name="Srivastava M."/>
            <person name="Hellsten U."/>
            <person name="Dirks B."/>
            <person name="Chapman J."/>
            <person name="Salamov A."/>
            <person name="Terry A."/>
            <person name="Shapiro H."/>
            <person name="Lindquist E."/>
            <person name="Kapitonov V.V."/>
            <person name="Jurka J."/>
            <person name="Genikhovich G."/>
            <person name="Grigoriev I.V."/>
            <person name="Lucas S.M."/>
            <person name="Steele R.E."/>
            <person name="Finnerty J.R."/>
            <person name="Technau U."/>
            <person name="Martindale M.Q."/>
            <person name="Rokhsar D.S."/>
        </authorList>
    </citation>
    <scope>NUCLEOTIDE SEQUENCE [LARGE SCALE GENOMIC DNA]</scope>
    <source>
        <strain evidence="13">CH2 X CH6</strain>
    </source>
</reference>
<dbReference type="SUPFAM" id="SSF49899">
    <property type="entry name" value="Concanavalin A-like lectins/glucanases"/>
    <property type="match status" value="1"/>
</dbReference>
<evidence type="ECO:0000256" key="7">
    <source>
        <dbReference type="ARBA" id="ARBA00023180"/>
    </source>
</evidence>
<dbReference type="AlphaFoldDB" id="A7RP92"/>
<dbReference type="PANTHER" id="PTHR19277:SF161">
    <property type="entry name" value="LAMININ G DOMAIN-CONTAINING PROTEIN"/>
    <property type="match status" value="1"/>
</dbReference>
<feature type="domain" description="EGF-like" evidence="9">
    <location>
        <begin position="175"/>
        <end position="214"/>
    </location>
</feature>
<dbReference type="InterPro" id="IPR001759">
    <property type="entry name" value="PTX_dom"/>
</dbReference>
<evidence type="ECO:0000256" key="8">
    <source>
        <dbReference type="PROSITE-ProRule" id="PRU00076"/>
    </source>
</evidence>
<evidence type="ECO:0000256" key="2">
    <source>
        <dbReference type="ARBA" id="ARBA00006373"/>
    </source>
</evidence>
<evidence type="ECO:0000256" key="5">
    <source>
        <dbReference type="ARBA" id="ARBA00022837"/>
    </source>
</evidence>
<comment type="cofactor">
    <cofactor evidence="1">
        <name>Ca(2+)</name>
        <dbReference type="ChEBI" id="CHEBI:29108"/>
    </cofactor>
</comment>
<protein>
    <recommendedName>
        <fullName evidence="14">Pentaxin</fullName>
    </recommendedName>
</protein>
<dbReference type="PROSITE" id="PS00022">
    <property type="entry name" value="EGF_1"/>
    <property type="match status" value="1"/>
</dbReference>
<dbReference type="HOGENOM" id="CLU_576597_0_0_1"/>
<evidence type="ECO:0008006" key="14">
    <source>
        <dbReference type="Google" id="ProtNLM"/>
    </source>
</evidence>
<dbReference type="PROSITE" id="PS50948">
    <property type="entry name" value="PAN"/>
    <property type="match status" value="1"/>
</dbReference>
<keyword evidence="7" id="KW-0325">Glycoprotein</keyword>
<sequence>MSDISDDFETCLCQLNRRAWLSMNASILVLEEVLRRFSDVRRRARASLVAMSFLRSLVSQYPRVSITRRPSTCLKIANRFLSFYPFIHLYYFQEYCRHLVFDAEENDQTVFSSDWLVKSLAVQSSGSCQQHCFLHPDCTAYTFCPEGGGGGACSLLGSNGNLTLTGKKGCTFQKAQNNCENRQCLHNNMTCQTGFGERGFRCVCPLCFHGEHCEEVSLGKQVLEFPEPNSTNRLEYFNEKPRQIYNITVCLWFQASKQSTESSTVFSLATNKYDNAFTVFLDKTGKIALYLQTAEPVSSIDDDVFDSHWHHYCASWTDSTNAWKTYLNGTLKDHGEKALSMEDSLQRPLHDGSIVLGADQDGYQSKFKEPFLGNMTAVNIWDRELTDTEIADLAKECPSGIGNFLSWEGFLMKFSDKTRMICPVECTPYDSGEMEDESIDSFSKEFISDKNMAKDYFQHLKTLSFKRKRGKGDS</sequence>
<dbReference type="InterPro" id="IPR003609">
    <property type="entry name" value="Pan_app"/>
</dbReference>
<dbReference type="InterPro" id="IPR000742">
    <property type="entry name" value="EGF"/>
</dbReference>
<evidence type="ECO:0000259" key="9">
    <source>
        <dbReference type="PROSITE" id="PS50026"/>
    </source>
</evidence>
<dbReference type="InParanoid" id="A7RP92"/>
<feature type="domain" description="Pentraxin (PTX)" evidence="11">
    <location>
        <begin position="219"/>
        <end position="427"/>
    </location>
</feature>
<dbReference type="InterPro" id="IPR051360">
    <property type="entry name" value="Neuronal_Pentraxin_Related"/>
</dbReference>
<dbReference type="SMART" id="SM00159">
    <property type="entry name" value="PTX"/>
    <property type="match status" value="1"/>
</dbReference>
<dbReference type="SMART" id="SM00223">
    <property type="entry name" value="APPLE"/>
    <property type="match status" value="1"/>
</dbReference>
<keyword evidence="13" id="KW-1185">Reference proteome</keyword>
<dbReference type="eggNOG" id="ENOG502STZQ">
    <property type="taxonomic scope" value="Eukaryota"/>
</dbReference>
<dbReference type="GO" id="GO:0046872">
    <property type="term" value="F:metal ion binding"/>
    <property type="evidence" value="ECO:0007669"/>
    <property type="project" value="UniProtKB-KW"/>
</dbReference>
<dbReference type="Proteomes" id="UP000001593">
    <property type="component" value="Unassembled WGS sequence"/>
</dbReference>
<feature type="disulfide bond" evidence="8">
    <location>
        <begin position="204"/>
        <end position="213"/>
    </location>
</feature>
<feature type="domain" description="Apple" evidence="10">
    <location>
        <begin position="96"/>
        <end position="179"/>
    </location>
</feature>
<dbReference type="PANTHER" id="PTHR19277">
    <property type="entry name" value="PENTRAXIN"/>
    <property type="match status" value="1"/>
</dbReference>
<dbReference type="PhylomeDB" id="A7RP92"/>
<keyword evidence="4" id="KW-0677">Repeat</keyword>
<keyword evidence="3" id="KW-0479">Metal-binding</keyword>
<comment type="caution">
    <text evidence="8">Lacks conserved residue(s) required for the propagation of feature annotation.</text>
</comment>